<name>A0A4Y3RXF0_9ACTN</name>
<evidence type="ECO:0000313" key="6">
    <source>
        <dbReference type="Proteomes" id="UP000315226"/>
    </source>
</evidence>
<dbReference type="GO" id="GO:0003700">
    <property type="term" value="F:DNA-binding transcription factor activity"/>
    <property type="evidence" value="ECO:0007669"/>
    <property type="project" value="InterPro"/>
</dbReference>
<dbReference type="SUPFAM" id="SSF46785">
    <property type="entry name" value="Winged helix' DNA-binding domain"/>
    <property type="match status" value="1"/>
</dbReference>
<keyword evidence="6" id="KW-1185">Reference proteome</keyword>
<keyword evidence="1" id="KW-0805">Transcription regulation</keyword>
<evidence type="ECO:0000256" key="1">
    <source>
        <dbReference type="ARBA" id="ARBA00023015"/>
    </source>
</evidence>
<dbReference type="FunFam" id="1.10.10.10:FF:000126">
    <property type="entry name" value="MarR family transcriptional regulator"/>
    <property type="match status" value="1"/>
</dbReference>
<organism evidence="5 6">
    <name type="scientific">Streptomyces gardneri</name>
    <dbReference type="NCBI Taxonomy" id="66892"/>
    <lineage>
        <taxon>Bacteria</taxon>
        <taxon>Bacillati</taxon>
        <taxon>Actinomycetota</taxon>
        <taxon>Actinomycetes</taxon>
        <taxon>Kitasatosporales</taxon>
        <taxon>Streptomycetaceae</taxon>
        <taxon>Streptomyces</taxon>
    </lineage>
</organism>
<dbReference type="PROSITE" id="PS50995">
    <property type="entry name" value="HTH_MARR_2"/>
    <property type="match status" value="1"/>
</dbReference>
<reference evidence="5 6" key="1">
    <citation type="submission" date="2019-06" db="EMBL/GenBank/DDBJ databases">
        <title>Whole genome shotgun sequence of Streptomyces gardneri NBRC 12865.</title>
        <authorList>
            <person name="Hosoyama A."/>
            <person name="Uohara A."/>
            <person name="Ohji S."/>
            <person name="Ichikawa N."/>
        </authorList>
    </citation>
    <scope>NUCLEOTIDE SEQUENCE [LARGE SCALE GENOMIC DNA]</scope>
    <source>
        <strain evidence="5 6">NBRC 12865</strain>
    </source>
</reference>
<proteinExistence type="predicted"/>
<evidence type="ECO:0000256" key="2">
    <source>
        <dbReference type="ARBA" id="ARBA00023125"/>
    </source>
</evidence>
<dbReference type="GO" id="GO:0003677">
    <property type="term" value="F:DNA binding"/>
    <property type="evidence" value="ECO:0007669"/>
    <property type="project" value="UniProtKB-KW"/>
</dbReference>
<dbReference type="SMART" id="SM00347">
    <property type="entry name" value="HTH_MARR"/>
    <property type="match status" value="1"/>
</dbReference>
<dbReference type="InterPro" id="IPR036388">
    <property type="entry name" value="WH-like_DNA-bd_sf"/>
</dbReference>
<comment type="caution">
    <text evidence="5">The sequence shown here is derived from an EMBL/GenBank/DDBJ whole genome shotgun (WGS) entry which is preliminary data.</text>
</comment>
<evidence type="ECO:0000256" key="3">
    <source>
        <dbReference type="ARBA" id="ARBA00023163"/>
    </source>
</evidence>
<protein>
    <submittedName>
        <fullName evidence="5">MarR family transcriptional regulator</fullName>
    </submittedName>
</protein>
<evidence type="ECO:0000313" key="5">
    <source>
        <dbReference type="EMBL" id="GEB62386.1"/>
    </source>
</evidence>
<dbReference type="InterPro" id="IPR000835">
    <property type="entry name" value="HTH_MarR-typ"/>
</dbReference>
<keyword evidence="2" id="KW-0238">DNA-binding</keyword>
<dbReference type="Gene3D" id="1.10.10.10">
    <property type="entry name" value="Winged helix-like DNA-binding domain superfamily/Winged helix DNA-binding domain"/>
    <property type="match status" value="1"/>
</dbReference>
<accession>A0A4Y3RXF0</accession>
<dbReference type="EMBL" id="BJMN01000093">
    <property type="protein sequence ID" value="GEB62386.1"/>
    <property type="molecule type" value="Genomic_DNA"/>
</dbReference>
<gene>
    <name evidence="5" type="ORF">SGA01_79910</name>
</gene>
<dbReference type="PANTHER" id="PTHR42756:SF1">
    <property type="entry name" value="TRANSCRIPTIONAL REPRESSOR OF EMRAB OPERON"/>
    <property type="match status" value="1"/>
</dbReference>
<evidence type="ECO:0000259" key="4">
    <source>
        <dbReference type="PROSITE" id="PS50995"/>
    </source>
</evidence>
<dbReference type="Pfam" id="PF12802">
    <property type="entry name" value="MarR_2"/>
    <property type="match status" value="1"/>
</dbReference>
<feature type="domain" description="HTH marR-type" evidence="4">
    <location>
        <begin position="78"/>
        <end position="213"/>
    </location>
</feature>
<dbReference type="PANTHER" id="PTHR42756">
    <property type="entry name" value="TRANSCRIPTIONAL REGULATOR, MARR"/>
    <property type="match status" value="1"/>
</dbReference>
<dbReference type="Proteomes" id="UP000315226">
    <property type="component" value="Unassembled WGS sequence"/>
</dbReference>
<dbReference type="InterPro" id="IPR036390">
    <property type="entry name" value="WH_DNA-bd_sf"/>
</dbReference>
<dbReference type="PRINTS" id="PR00598">
    <property type="entry name" value="HTHMARR"/>
</dbReference>
<dbReference type="AlphaFoldDB" id="A0A4Y3RXF0"/>
<sequence length="220" mass="24955">MFEAPLLERVTEAERCSGRVPSPQLAEIYLAIEILDIKKLDPKRLYVNRPSTLIVMEDEVDRLVAAWRRERPDLDVEPLEVLSRVSRLARHLDRARRLAFSEHQLEPWEFDVLTSLRRAGAPYQLSPGQLLTQTLVTSGTMTNRIDRLTKKGLVERLPDPSDRRGVLVRLTPEGRDRADEALAGLLAQERAILAQLSRAQRGELAALLRRLTAPFDNIPG</sequence>
<keyword evidence="3" id="KW-0804">Transcription</keyword>